<dbReference type="Proteomes" id="UP000270856">
    <property type="component" value="Unassembled WGS sequence"/>
</dbReference>
<dbReference type="SUPFAM" id="SSF89946">
    <property type="entry name" value="Hypothetical protein VC0424"/>
    <property type="match status" value="1"/>
</dbReference>
<evidence type="ECO:0000313" key="1">
    <source>
        <dbReference type="EMBL" id="RPD93083.1"/>
    </source>
</evidence>
<dbReference type="AlphaFoldDB" id="A0A3N4P122"/>
<proteinExistence type="predicted"/>
<organism evidence="1 2">
    <name type="scientific">Aureibaculum marinum</name>
    <dbReference type="NCBI Taxonomy" id="2487930"/>
    <lineage>
        <taxon>Bacteria</taxon>
        <taxon>Pseudomonadati</taxon>
        <taxon>Bacteroidota</taxon>
        <taxon>Flavobacteriia</taxon>
        <taxon>Flavobacteriales</taxon>
        <taxon>Flavobacteriaceae</taxon>
        <taxon>Aureibaculum</taxon>
    </lineage>
</organism>
<dbReference type="RefSeq" id="WP_123898969.1">
    <property type="nucleotide sequence ID" value="NZ_RPFJ01000038.1"/>
</dbReference>
<name>A0A3N4P122_9FLAO</name>
<keyword evidence="2" id="KW-1185">Reference proteome</keyword>
<gene>
    <name evidence="1" type="ORF">EGM88_13615</name>
</gene>
<sequence length="116" mass="13448">MNNKSELNAHFERNEKMWQIWEESGIDSETELVVNFHFYSTRKGNTELLCKILTDENIPHRIEKTRTLIFLKGWNIEADIKKKWTLAELQGKTGNMFLLAEQTGVSLEGCGAFMPN</sequence>
<dbReference type="OrthoDB" id="1447129at2"/>
<protein>
    <submittedName>
        <fullName evidence="1">Uncharacterized protein</fullName>
    </submittedName>
</protein>
<accession>A0A3N4P122</accession>
<dbReference type="EMBL" id="RPFJ01000038">
    <property type="protein sequence ID" value="RPD93083.1"/>
    <property type="molecule type" value="Genomic_DNA"/>
</dbReference>
<reference evidence="1 2" key="1">
    <citation type="submission" date="2018-11" db="EMBL/GenBank/DDBJ databases">
        <title>Aureibaculum marinum gen. nov., sp. nov., a member of the family Flavobacteriaceae isolated from the Bohai Sea.</title>
        <authorList>
            <person name="Ji X."/>
        </authorList>
    </citation>
    <scope>NUCLEOTIDE SEQUENCE [LARGE SCALE GENOMIC DNA]</scope>
    <source>
        <strain evidence="1 2">BH-SD17</strain>
    </source>
</reference>
<evidence type="ECO:0000313" key="2">
    <source>
        <dbReference type="Proteomes" id="UP000270856"/>
    </source>
</evidence>
<dbReference type="InterPro" id="IPR036701">
    <property type="entry name" value="RraB-like_sf"/>
</dbReference>
<comment type="caution">
    <text evidence="1">The sequence shown here is derived from an EMBL/GenBank/DDBJ whole genome shotgun (WGS) entry which is preliminary data.</text>
</comment>